<dbReference type="InterPro" id="IPR058533">
    <property type="entry name" value="Cation_efflux_TM"/>
</dbReference>
<protein>
    <submittedName>
        <fullName evidence="10">Magnetosome protein MamM</fullName>
    </submittedName>
</protein>
<evidence type="ECO:0000259" key="9">
    <source>
        <dbReference type="Pfam" id="PF16916"/>
    </source>
</evidence>
<keyword evidence="5 7" id="KW-1133">Transmembrane helix</keyword>
<dbReference type="NCBIfam" id="TIGR01297">
    <property type="entry name" value="CDF"/>
    <property type="match status" value="1"/>
</dbReference>
<comment type="similarity">
    <text evidence="2">Belongs to the cation diffusion facilitator (CDF) transporter (TC 2.A.4) family.</text>
</comment>
<evidence type="ECO:0000256" key="6">
    <source>
        <dbReference type="ARBA" id="ARBA00023136"/>
    </source>
</evidence>
<evidence type="ECO:0000256" key="5">
    <source>
        <dbReference type="ARBA" id="ARBA00022989"/>
    </source>
</evidence>
<dbReference type="GO" id="GO:0016020">
    <property type="term" value="C:membrane"/>
    <property type="evidence" value="ECO:0007669"/>
    <property type="project" value="UniProtKB-SubCell"/>
</dbReference>
<dbReference type="Pfam" id="PF16916">
    <property type="entry name" value="ZT_dimer"/>
    <property type="match status" value="1"/>
</dbReference>
<dbReference type="FunFam" id="1.20.1510.10:FF:000006">
    <property type="entry name" value="Divalent cation efflux transporter"/>
    <property type="match status" value="1"/>
</dbReference>
<evidence type="ECO:0000256" key="7">
    <source>
        <dbReference type="SAM" id="Phobius"/>
    </source>
</evidence>
<feature type="transmembrane region" description="Helical" evidence="7">
    <location>
        <begin position="115"/>
        <end position="136"/>
    </location>
</feature>
<reference evidence="10" key="1">
    <citation type="submission" date="2019-01" db="EMBL/GenBank/DDBJ databases">
        <authorList>
            <consortium name="Genoscope - CEA"/>
            <person name="William W."/>
        </authorList>
    </citation>
    <scope>NUCLEOTIDE SEQUENCE</scope>
    <source>
        <strain evidence="10">CR-1</strain>
    </source>
</reference>
<dbReference type="AlphaFoldDB" id="A0A484HFW3"/>
<dbReference type="PANTHER" id="PTHR43840">
    <property type="entry name" value="MITOCHONDRIAL METAL TRANSPORTER 1-RELATED"/>
    <property type="match status" value="1"/>
</dbReference>
<sequence length="302" mass="32895">MEIEKCRNCRGRVAWVGILVNLLLVVTKLVVGITSGSKACLADALHSTSNIITASAIWVTQRLTKKKADLSFNHGYGKAEFLAAGFVSFFILAAAILLISISIKHLLHEPASPPKLTAVLIAIISIVTNEMLFRYMRCVGSKFKSQTILANAWANRADSFSSMAVIVGVIGSRLGIPHLDPICAMIVVIVIVKISANILMDSIKSLMDVSVNDVYGDEIEEVSKKVGGVLDVSELKTRQIGSHIWAEINIHIEPLSKLKDGQAIADRVKQRLLDKIPDLENILIHVLPNGRQRKMVSGEATV</sequence>
<gene>
    <name evidence="10" type="primary">mamM</name>
    <name evidence="10" type="ORF">EPICR_30042</name>
</gene>
<dbReference type="InterPro" id="IPR036837">
    <property type="entry name" value="Cation_efflux_CTD_sf"/>
</dbReference>
<dbReference type="InterPro" id="IPR002524">
    <property type="entry name" value="Cation_efflux"/>
</dbReference>
<accession>A0A484HFW3</accession>
<feature type="transmembrane region" description="Helical" evidence="7">
    <location>
        <begin position="81"/>
        <end position="103"/>
    </location>
</feature>
<organism evidence="10">
    <name type="scientific">uncultured Desulfobacteraceae bacterium</name>
    <dbReference type="NCBI Taxonomy" id="218296"/>
    <lineage>
        <taxon>Bacteria</taxon>
        <taxon>Pseudomonadati</taxon>
        <taxon>Thermodesulfobacteriota</taxon>
        <taxon>Desulfobacteria</taxon>
        <taxon>Desulfobacterales</taxon>
        <taxon>Desulfobacteraceae</taxon>
        <taxon>environmental samples</taxon>
    </lineage>
</organism>
<keyword evidence="4 7" id="KW-0812">Transmembrane</keyword>
<feature type="domain" description="Cation efflux protein transmembrane" evidence="8">
    <location>
        <begin position="15"/>
        <end position="207"/>
    </location>
</feature>
<evidence type="ECO:0000256" key="1">
    <source>
        <dbReference type="ARBA" id="ARBA00004141"/>
    </source>
</evidence>
<evidence type="ECO:0000256" key="3">
    <source>
        <dbReference type="ARBA" id="ARBA00022448"/>
    </source>
</evidence>
<feature type="domain" description="Cation efflux protein cytoplasmic" evidence="9">
    <location>
        <begin position="217"/>
        <end position="288"/>
    </location>
</feature>
<evidence type="ECO:0000313" key="10">
    <source>
        <dbReference type="EMBL" id="VEN74112.1"/>
    </source>
</evidence>
<keyword evidence="6 7" id="KW-0472">Membrane</keyword>
<keyword evidence="3" id="KW-0813">Transport</keyword>
<dbReference type="PANTHER" id="PTHR43840:SF15">
    <property type="entry name" value="MITOCHONDRIAL METAL TRANSPORTER 1-RELATED"/>
    <property type="match status" value="1"/>
</dbReference>
<evidence type="ECO:0000259" key="8">
    <source>
        <dbReference type="Pfam" id="PF01545"/>
    </source>
</evidence>
<proteinExistence type="inferred from homology"/>
<dbReference type="Gene3D" id="1.20.1510.10">
    <property type="entry name" value="Cation efflux protein transmembrane domain"/>
    <property type="match status" value="1"/>
</dbReference>
<evidence type="ECO:0000256" key="4">
    <source>
        <dbReference type="ARBA" id="ARBA00022692"/>
    </source>
</evidence>
<dbReference type="InterPro" id="IPR050291">
    <property type="entry name" value="CDF_Transporter"/>
</dbReference>
<name>A0A484HFW3_9BACT</name>
<dbReference type="InterPro" id="IPR027470">
    <property type="entry name" value="Cation_efflux_CTD"/>
</dbReference>
<dbReference type="Gene3D" id="3.30.70.1350">
    <property type="entry name" value="Cation efflux protein, cytoplasmic domain"/>
    <property type="match status" value="1"/>
</dbReference>
<evidence type="ECO:0000256" key="2">
    <source>
        <dbReference type="ARBA" id="ARBA00008114"/>
    </source>
</evidence>
<dbReference type="InterPro" id="IPR027469">
    <property type="entry name" value="Cation_efflux_TMD_sf"/>
</dbReference>
<dbReference type="Pfam" id="PF01545">
    <property type="entry name" value="Cation_efflux"/>
    <property type="match status" value="1"/>
</dbReference>
<dbReference type="EMBL" id="CAACVI010000023">
    <property type="protein sequence ID" value="VEN74112.1"/>
    <property type="molecule type" value="Genomic_DNA"/>
</dbReference>
<comment type="subcellular location">
    <subcellularLocation>
        <location evidence="1">Membrane</location>
        <topology evidence="1">Multi-pass membrane protein</topology>
    </subcellularLocation>
</comment>
<dbReference type="SUPFAM" id="SSF161111">
    <property type="entry name" value="Cation efflux protein transmembrane domain-like"/>
    <property type="match status" value="1"/>
</dbReference>
<dbReference type="SUPFAM" id="SSF160240">
    <property type="entry name" value="Cation efflux protein cytoplasmic domain-like"/>
    <property type="match status" value="1"/>
</dbReference>
<feature type="transmembrane region" description="Helical" evidence="7">
    <location>
        <begin position="12"/>
        <end position="35"/>
    </location>
</feature>
<dbReference type="GO" id="GO:0008324">
    <property type="term" value="F:monoatomic cation transmembrane transporter activity"/>
    <property type="evidence" value="ECO:0007669"/>
    <property type="project" value="InterPro"/>
</dbReference>